<feature type="region of interest" description="Disordered" evidence="8">
    <location>
        <begin position="840"/>
        <end position="860"/>
    </location>
</feature>
<dbReference type="PROSITE" id="PS00518">
    <property type="entry name" value="ZF_RING_1"/>
    <property type="match status" value="1"/>
</dbReference>
<dbReference type="InterPro" id="IPR013094">
    <property type="entry name" value="AB_hydrolase_3"/>
</dbReference>
<sequence length="1241" mass="139248">MSMVSSYDRDFWSILNNDFTGTDEPLSIIDTDNLDETIGEIQDWGDLALGVANDDHENAKRIVERSMGGTSSQTGEYCCYGMIHEASIRLIGDMEKLLGNLDFAQSLMEFELVKRFQDNPLLEFADGTPLAQVSEIIGKALEAISQNLGEQETIEVRAFVPPMAVRDVIQRTRRQFDATLKVDMNVYGTRKNADAVGRALSKRKIFLQDPDHGVLGVDYHNPHLIEFPGFEETTAYLAATERLSEDQTTSKNSEAGVAKTGDSRRAVSAVFHSLTRHRGLDLAQGSKLRTKLFEHQQKALHFMKQREEGPILADYSLWQHSMNEPRGDLLEYIHRLTGKQQKDVPEELGGGILADDMGMGKSLTSLALVADTLELAMEWRKEGDMAGETQTSKRPRRAQRSKATLIIVPSTLIMNETWENDIHKHMSEGITVAKYYGKERDLVDPEIYLTSDIVFTTYHTIATSAKKSRLEDLGSLLSFLQVDQLQNKAVFKKYLIGKLGEDFDKGTQDFAHLMDCICLRRTRELLGMPEPVESTNWITLSPSEREQYDRTVQETAEIIRQKTWERTGKGNHFGLFQAQLQLRLICNHGTYQVPLKLSRRDRRTEREAMLQAIGLGADTICSGCGAPFSAFEALSSTLCKHKFCAECMEDNNAPCPLCHARTRVDELDEVPNAGMGLPLYADVGNGGYFNMNGMSSKMEALMKDVKAVSRLGGAKSIVFSCWTRSLDLIAMHLQNHRIRYQRIDGDLSIWQRQASMKNFTEDRDIPVLLMTTGTGALGLNLTVASHIFIFEPQWNPSVESQAIGRAQRLGQDQQVFVTRYLVAGTVENRMHSQQKRKVELAKVGRKKDRKTMSPPNRLKYDPNPHFGHVSNLDKALAFVGYVVVAVQAVFFFLVRFLRSKSGPLRKELVYFLVPKFIHWLPTSVIRRGSVRSARAFTSHRYGDRLAAFPEVIDRPEFSGIWVTKPGFTRASKPRDADVVLIYVHGGGYVTGLPEQYACMLLRMAERIEAKGQRVAIFALRYSLAPERRFPTQLLQAAACWDYVVGEMGVLPERVALSGDSAGASIILSMLVHMSHPLVGVERVKRPARPGRGIFLQSPWVNPVDETGYDDNQGADVISVATLRAWTVAAVTGVEDGDVERYLEFTGPRDDWHDILPAYTWVSAGGNERFLRNITRFVEAARKAGKRVDYEVRKGEVHVWQFMESVIEGNQAMEQEFGTFGDGLMSGIDGLAKAILDAPRSK</sequence>
<dbReference type="GO" id="GO:0006281">
    <property type="term" value="P:DNA repair"/>
    <property type="evidence" value="ECO:0007669"/>
    <property type="project" value="TreeGrafter"/>
</dbReference>
<dbReference type="SUPFAM" id="SSF52540">
    <property type="entry name" value="P-loop containing nucleoside triphosphate hydrolases"/>
    <property type="match status" value="2"/>
</dbReference>
<dbReference type="InterPro" id="IPR050628">
    <property type="entry name" value="SNF2_RAD54_helicase_TF"/>
</dbReference>
<keyword evidence="2" id="KW-0547">Nucleotide-binding</keyword>
<protein>
    <recommendedName>
        <fullName evidence="14">DNA repair and recombination protein RAD5C</fullName>
    </recommendedName>
</protein>
<keyword evidence="5" id="KW-0862">Zinc</keyword>
<gene>
    <name evidence="12" type="ORF">PoMZ_08145</name>
</gene>
<dbReference type="GO" id="GO:0008270">
    <property type="term" value="F:zinc ion binding"/>
    <property type="evidence" value="ECO:0007669"/>
    <property type="project" value="UniProtKB-KW"/>
</dbReference>
<keyword evidence="9" id="KW-1133">Transmembrane helix</keyword>
<feature type="transmembrane region" description="Helical" evidence="9">
    <location>
        <begin position="875"/>
        <end position="897"/>
    </location>
</feature>
<dbReference type="InterPro" id="IPR038718">
    <property type="entry name" value="SNF2-like_sf"/>
</dbReference>
<evidence type="ECO:0000313" key="12">
    <source>
        <dbReference type="EMBL" id="QBZ61197.1"/>
    </source>
</evidence>
<keyword evidence="6" id="KW-0067">ATP-binding</keyword>
<dbReference type="Pfam" id="PF00271">
    <property type="entry name" value="Helicase_C"/>
    <property type="match status" value="1"/>
</dbReference>
<dbReference type="PROSITE" id="PS50089">
    <property type="entry name" value="ZF_RING_2"/>
    <property type="match status" value="1"/>
</dbReference>
<evidence type="ECO:0000313" key="13">
    <source>
        <dbReference type="Proteomes" id="UP000294847"/>
    </source>
</evidence>
<evidence type="ECO:0000256" key="7">
    <source>
        <dbReference type="PROSITE-ProRule" id="PRU00175"/>
    </source>
</evidence>
<dbReference type="Pfam" id="PF00176">
    <property type="entry name" value="SNF2-rel_dom"/>
    <property type="match status" value="2"/>
</dbReference>
<dbReference type="InterPro" id="IPR027417">
    <property type="entry name" value="P-loop_NTPase"/>
</dbReference>
<keyword evidence="9" id="KW-0812">Transmembrane</keyword>
<evidence type="ECO:0000256" key="2">
    <source>
        <dbReference type="ARBA" id="ARBA00022741"/>
    </source>
</evidence>
<evidence type="ECO:0000256" key="6">
    <source>
        <dbReference type="ARBA" id="ARBA00022840"/>
    </source>
</evidence>
<dbReference type="Gene3D" id="3.40.50.10810">
    <property type="entry name" value="Tandem AAA-ATPase domain"/>
    <property type="match status" value="1"/>
</dbReference>
<dbReference type="SUPFAM" id="SSF57850">
    <property type="entry name" value="RING/U-box"/>
    <property type="match status" value="1"/>
</dbReference>
<dbReference type="InterPro" id="IPR017907">
    <property type="entry name" value="Znf_RING_CS"/>
</dbReference>
<accession>A0A4P7NGY0</accession>
<evidence type="ECO:0000259" key="11">
    <source>
        <dbReference type="PROSITE" id="PS51194"/>
    </source>
</evidence>
<organism evidence="12 13">
    <name type="scientific">Pyricularia oryzae</name>
    <name type="common">Rice blast fungus</name>
    <name type="synonym">Magnaporthe oryzae</name>
    <dbReference type="NCBI Taxonomy" id="318829"/>
    <lineage>
        <taxon>Eukaryota</taxon>
        <taxon>Fungi</taxon>
        <taxon>Dikarya</taxon>
        <taxon>Ascomycota</taxon>
        <taxon>Pezizomycotina</taxon>
        <taxon>Sordariomycetes</taxon>
        <taxon>Sordariomycetidae</taxon>
        <taxon>Magnaporthales</taxon>
        <taxon>Pyriculariaceae</taxon>
        <taxon>Pyricularia</taxon>
    </lineage>
</organism>
<feature type="domain" description="RING-type" evidence="10">
    <location>
        <begin position="621"/>
        <end position="659"/>
    </location>
</feature>
<dbReference type="SMART" id="SM00487">
    <property type="entry name" value="DEXDc"/>
    <property type="match status" value="1"/>
</dbReference>
<evidence type="ECO:0000256" key="4">
    <source>
        <dbReference type="ARBA" id="ARBA00022801"/>
    </source>
</evidence>
<keyword evidence="1" id="KW-0479">Metal-binding</keyword>
<dbReference type="PANTHER" id="PTHR45626">
    <property type="entry name" value="TRANSCRIPTION TERMINATION FACTOR 2-RELATED"/>
    <property type="match status" value="1"/>
</dbReference>
<dbReference type="GO" id="GO:0005524">
    <property type="term" value="F:ATP binding"/>
    <property type="evidence" value="ECO:0007669"/>
    <property type="project" value="UniProtKB-KW"/>
</dbReference>
<dbReference type="AlphaFoldDB" id="A0A4P7NGY0"/>
<dbReference type="InterPro" id="IPR014001">
    <property type="entry name" value="Helicase_ATP-bd"/>
</dbReference>
<dbReference type="PROSITE" id="PS51194">
    <property type="entry name" value="HELICASE_CTER"/>
    <property type="match status" value="1"/>
</dbReference>
<dbReference type="GO" id="GO:0008094">
    <property type="term" value="F:ATP-dependent activity, acting on DNA"/>
    <property type="evidence" value="ECO:0007669"/>
    <property type="project" value="TreeGrafter"/>
</dbReference>
<dbReference type="Pfam" id="PF07859">
    <property type="entry name" value="Abhydrolase_3"/>
    <property type="match status" value="1"/>
</dbReference>
<dbReference type="CDD" id="cd18793">
    <property type="entry name" value="SF2_C_SNF"/>
    <property type="match status" value="1"/>
</dbReference>
<keyword evidence="3 7" id="KW-0863">Zinc-finger</keyword>
<keyword evidence="4" id="KW-0378">Hydrolase</keyword>
<proteinExistence type="predicted"/>
<dbReference type="InterPro" id="IPR001841">
    <property type="entry name" value="Znf_RING"/>
</dbReference>
<dbReference type="InterPro" id="IPR001650">
    <property type="entry name" value="Helicase_C-like"/>
</dbReference>
<dbReference type="InterPro" id="IPR000330">
    <property type="entry name" value="SNF2_N"/>
</dbReference>
<keyword evidence="9" id="KW-0472">Membrane</keyword>
<evidence type="ECO:0000256" key="5">
    <source>
        <dbReference type="ARBA" id="ARBA00022833"/>
    </source>
</evidence>
<evidence type="ECO:0000256" key="1">
    <source>
        <dbReference type="ARBA" id="ARBA00022723"/>
    </source>
</evidence>
<dbReference type="GO" id="GO:0016787">
    <property type="term" value="F:hydrolase activity"/>
    <property type="evidence" value="ECO:0007669"/>
    <property type="project" value="UniProtKB-KW"/>
</dbReference>
<dbReference type="EMBL" id="CP034207">
    <property type="protein sequence ID" value="QBZ61197.1"/>
    <property type="molecule type" value="Genomic_DNA"/>
</dbReference>
<evidence type="ECO:0000256" key="3">
    <source>
        <dbReference type="ARBA" id="ARBA00022771"/>
    </source>
</evidence>
<evidence type="ECO:0000256" key="8">
    <source>
        <dbReference type="SAM" id="MobiDB-lite"/>
    </source>
</evidence>
<evidence type="ECO:0008006" key="14">
    <source>
        <dbReference type="Google" id="ProtNLM"/>
    </source>
</evidence>
<dbReference type="Gene3D" id="3.40.50.300">
    <property type="entry name" value="P-loop containing nucleotide triphosphate hydrolases"/>
    <property type="match status" value="1"/>
</dbReference>
<dbReference type="SUPFAM" id="SSF53474">
    <property type="entry name" value="alpha/beta-Hydrolases"/>
    <property type="match status" value="1"/>
</dbReference>
<feature type="domain" description="Helicase C-terminal" evidence="11">
    <location>
        <begin position="697"/>
        <end position="859"/>
    </location>
</feature>
<dbReference type="GO" id="GO:0005634">
    <property type="term" value="C:nucleus"/>
    <property type="evidence" value="ECO:0007669"/>
    <property type="project" value="TreeGrafter"/>
</dbReference>
<dbReference type="SMART" id="SM00490">
    <property type="entry name" value="HELICc"/>
    <property type="match status" value="1"/>
</dbReference>
<dbReference type="Gene3D" id="3.40.50.1820">
    <property type="entry name" value="alpha/beta hydrolase"/>
    <property type="match status" value="1"/>
</dbReference>
<dbReference type="InterPro" id="IPR049730">
    <property type="entry name" value="SNF2/RAD54-like_C"/>
</dbReference>
<dbReference type="PANTHER" id="PTHR45626:SF52">
    <property type="entry name" value="SINGLE-STRANDED DNA-DEPENDENT ATPASE (EUROFUNG)"/>
    <property type="match status" value="1"/>
</dbReference>
<dbReference type="Proteomes" id="UP000294847">
    <property type="component" value="Chromosome 4"/>
</dbReference>
<reference evidence="12 13" key="1">
    <citation type="journal article" date="2019" name="Mol. Biol. Evol.">
        <title>Blast fungal genomes show frequent chromosomal changes, gene gains and losses, and effector gene turnover.</title>
        <authorList>
            <person name="Gomez Luciano L.B."/>
            <person name="Jason Tsai I."/>
            <person name="Chuma I."/>
            <person name="Tosa Y."/>
            <person name="Chen Y.H."/>
            <person name="Li J.Y."/>
            <person name="Li M.Y."/>
            <person name="Jade Lu M.Y."/>
            <person name="Nakayashiki H."/>
            <person name="Li W.H."/>
        </authorList>
    </citation>
    <scope>NUCLEOTIDE SEQUENCE [LARGE SCALE GENOMIC DNA]</scope>
    <source>
        <strain evidence="12">MZ5-1-6</strain>
    </source>
</reference>
<dbReference type="InterPro" id="IPR029058">
    <property type="entry name" value="AB_hydrolase_fold"/>
</dbReference>
<name>A0A4P7NGY0_PYROR</name>
<evidence type="ECO:0000256" key="9">
    <source>
        <dbReference type="SAM" id="Phobius"/>
    </source>
</evidence>
<evidence type="ECO:0000259" key="10">
    <source>
        <dbReference type="PROSITE" id="PS50089"/>
    </source>
</evidence>